<reference evidence="3 4" key="1">
    <citation type="journal article" date="2012" name="J. Bacteriol.">
        <title>Genome Sequence of Radiation-Resistant Modestobacter marinus Strain BC501, a Representative Actinobacterium That Thrives on Calcareous Stone Surfaces.</title>
        <authorList>
            <person name="Normand P."/>
            <person name="Gury J."/>
            <person name="Pujic P."/>
            <person name="Chouaia B."/>
            <person name="Crotti E."/>
            <person name="Brusetti L."/>
            <person name="Daffonchio D."/>
            <person name="Vacherie B."/>
            <person name="Barbe V."/>
            <person name="Medigue C."/>
            <person name="Calteau A."/>
            <person name="Ghodhbane-Gtari F."/>
            <person name="Essoussi I."/>
            <person name="Nouioui I."/>
            <person name="Abbassi-Ghozzi I."/>
            <person name="Gtari M."/>
        </authorList>
    </citation>
    <scope>NUCLEOTIDE SEQUENCE [LARGE SCALE GENOMIC DNA]</scope>
    <source>
        <strain evidence="4">BC 501</strain>
    </source>
</reference>
<sequence length="306" mass="32507">MQQLRASAGRLERTFPGRCLRTFLDLRGLDRAVVVSSQAFTALIPLLILVAAASTSGSTDVIGAGLVRRFRLEGDAASAVDRLFAQPADSSTGALSALLLVVSVLSLTRRLQAMYQLAWRLPPVRSVRAHVDTGLGLAVLVLGLGAVYLTRSLVGELPADRVLVPLASAGAGLLLWVTLPWLLLDRRVGWRRLLPVGVLMAVGTGVYGVVSTLTMPRMIESYSRRYGLFGITLALIGWLLVIALLLVATTVAAGELDRAQEPWARRLRRRLGVEPLATVPSPGPPERATVPPSATGGTAADPPPGH</sequence>
<organism evidence="3 4">
    <name type="scientific">Modestobacter italicus (strain DSM 44449 / CECT 9708 / BC 501)</name>
    <dbReference type="NCBI Taxonomy" id="2732864"/>
    <lineage>
        <taxon>Bacteria</taxon>
        <taxon>Bacillati</taxon>
        <taxon>Actinomycetota</taxon>
        <taxon>Actinomycetes</taxon>
        <taxon>Geodermatophilales</taxon>
        <taxon>Geodermatophilaceae</taxon>
        <taxon>Modestobacter</taxon>
    </lineage>
</organism>
<protein>
    <submittedName>
        <fullName evidence="3">Ribonuclease BN</fullName>
    </submittedName>
</protein>
<keyword evidence="2" id="KW-0812">Transmembrane</keyword>
<keyword evidence="4" id="KW-1185">Reference proteome</keyword>
<feature type="transmembrane region" description="Helical" evidence="2">
    <location>
        <begin position="129"/>
        <end position="150"/>
    </location>
</feature>
<dbReference type="KEGG" id="mmar:MODMU_2806"/>
<dbReference type="STRING" id="477641.MODMU_2806"/>
<dbReference type="AlphaFoldDB" id="I4EXX2"/>
<proteinExistence type="predicted"/>
<feature type="transmembrane region" description="Helical" evidence="2">
    <location>
        <begin position="32"/>
        <end position="53"/>
    </location>
</feature>
<dbReference type="Proteomes" id="UP000006461">
    <property type="component" value="Chromosome"/>
</dbReference>
<evidence type="ECO:0000313" key="4">
    <source>
        <dbReference type="Proteomes" id="UP000006461"/>
    </source>
</evidence>
<dbReference type="EMBL" id="FO203431">
    <property type="protein sequence ID" value="CCH88235.1"/>
    <property type="molecule type" value="Genomic_DNA"/>
</dbReference>
<feature type="transmembrane region" description="Helical" evidence="2">
    <location>
        <begin position="196"/>
        <end position="214"/>
    </location>
</feature>
<keyword evidence="2" id="KW-1133">Transmembrane helix</keyword>
<gene>
    <name evidence="3" type="ordered locus">MODMU_2806</name>
</gene>
<evidence type="ECO:0000256" key="1">
    <source>
        <dbReference type="SAM" id="MobiDB-lite"/>
    </source>
</evidence>
<name>I4EXX2_MODI5</name>
<feature type="transmembrane region" description="Helical" evidence="2">
    <location>
        <begin position="162"/>
        <end position="184"/>
    </location>
</feature>
<dbReference type="eggNOG" id="COG1295">
    <property type="taxonomic scope" value="Bacteria"/>
</dbReference>
<evidence type="ECO:0000256" key="2">
    <source>
        <dbReference type="SAM" id="Phobius"/>
    </source>
</evidence>
<dbReference type="HOGENOM" id="CLU_060326_0_0_11"/>
<feature type="transmembrane region" description="Helical" evidence="2">
    <location>
        <begin position="226"/>
        <end position="248"/>
    </location>
</feature>
<keyword evidence="2" id="KW-0472">Membrane</keyword>
<accession>I4EXX2</accession>
<feature type="region of interest" description="Disordered" evidence="1">
    <location>
        <begin position="275"/>
        <end position="306"/>
    </location>
</feature>
<evidence type="ECO:0000313" key="3">
    <source>
        <dbReference type="EMBL" id="CCH88235.1"/>
    </source>
</evidence>
<dbReference type="OMA" id="WWWTQHL"/>